<organism evidence="1">
    <name type="scientific">Rhizophora mucronata</name>
    <name type="common">Asiatic mangrove</name>
    <dbReference type="NCBI Taxonomy" id="61149"/>
    <lineage>
        <taxon>Eukaryota</taxon>
        <taxon>Viridiplantae</taxon>
        <taxon>Streptophyta</taxon>
        <taxon>Embryophyta</taxon>
        <taxon>Tracheophyta</taxon>
        <taxon>Spermatophyta</taxon>
        <taxon>Magnoliopsida</taxon>
        <taxon>eudicotyledons</taxon>
        <taxon>Gunneridae</taxon>
        <taxon>Pentapetalae</taxon>
        <taxon>rosids</taxon>
        <taxon>fabids</taxon>
        <taxon>Malpighiales</taxon>
        <taxon>Rhizophoraceae</taxon>
        <taxon>Rhizophora</taxon>
    </lineage>
</organism>
<dbReference type="EMBL" id="GGEC01001068">
    <property type="protein sequence ID" value="MBW81551.1"/>
    <property type="molecule type" value="Transcribed_RNA"/>
</dbReference>
<evidence type="ECO:0000313" key="1">
    <source>
        <dbReference type="EMBL" id="MBW81551.1"/>
    </source>
</evidence>
<protein>
    <submittedName>
        <fullName evidence="1">Uncharacterized protein</fullName>
    </submittedName>
</protein>
<sequence length="8" mass="1063">MFLLFVFF</sequence>
<reference evidence="1" key="1">
    <citation type="submission" date="2018-02" db="EMBL/GenBank/DDBJ databases">
        <title>Rhizophora mucronata_Transcriptome.</title>
        <authorList>
            <person name="Meera S.P."/>
            <person name="Sreeshan A."/>
            <person name="Augustine A."/>
        </authorList>
    </citation>
    <scope>NUCLEOTIDE SEQUENCE</scope>
    <source>
        <tissue evidence="1">Leaf</tissue>
    </source>
</reference>
<proteinExistence type="predicted"/>
<accession>A0A2P2IK48</accession>
<name>A0A2P2IK48_RHIMU</name>